<evidence type="ECO:0000313" key="5">
    <source>
        <dbReference type="Proteomes" id="UP000613030"/>
    </source>
</evidence>
<dbReference type="PANTHER" id="PTHR47245:SF2">
    <property type="entry name" value="PEPTIDYL-PROLYL CIS-TRANS ISOMERASE HP_0175-RELATED"/>
    <property type="match status" value="1"/>
</dbReference>
<reference evidence="4 5" key="1">
    <citation type="submission" date="2021-01" db="EMBL/GenBank/DDBJ databases">
        <title>Chryseolinea sp. Jin1 Genome sequencing and assembly.</title>
        <authorList>
            <person name="Kim I."/>
        </authorList>
    </citation>
    <scope>NUCLEOTIDE SEQUENCE [LARGE SCALE GENOMIC DNA]</scope>
    <source>
        <strain evidence="4 5">Jin1</strain>
    </source>
</reference>
<sequence>MLKSAITMLFCGTLVSLSVAQTHSPVAKAKPVTVFTVSGKPVNADEFTYLYRKNHPNKTLDYTPEKINEYLALFINFKVKVEEAKRRGMDTTAAFVKEFNSYKEELRKPYLPDAKLTDSLVRLTYERSKEEIRASHILMSLTPDASPADTLRAYNKAVEVRNKILAGTDFGNAAATYSQDPSAQLNRGDLGYFTALQMVYPFETAAYQLKTGEMSQPVRTRFGYHLVKVTDRRPAPGEVEVSHIMLRTGDGKDNEKVKNTIFSLYDQLQAGVKWEELCKQYSEDPSSKDNGGRLRPFGTRGMAGVPEFEKVAFSLQKPGELSDPFQTQYGWHIVRLEQKLPMQSYAEAAPALKSKVVRDDRSEVSKAALQAKLRHQYLFKENVAAKARAMGAADSSLQKAAWKVPATLKADKEMLFSVQGKPYAVKDFMAYVQKNQHANLQDPRKYFEELYNHYAEACIMPLVEAEIATKNPDYGFLLREYYEGILLFEIMEKEVWNKASQDTAGQRKYYDEHRASYTAGDRVKAVFYSGNTGEFMTPVREIVQGGDENKIQEAVTFRKLKTESGYFKKEDKAILEKMPWAKGVYPAENNGIYYLAWLKEILPPGIMSFEEARPAVISDYQAFLEKKWLDQLKKKHTVKVNEKGKKFILAELQAK</sequence>
<dbReference type="InterPro" id="IPR046357">
    <property type="entry name" value="PPIase_dom_sf"/>
</dbReference>
<dbReference type="PROSITE" id="PS01096">
    <property type="entry name" value="PPIC_PPIASE_1"/>
    <property type="match status" value="1"/>
</dbReference>
<feature type="signal peptide" evidence="2">
    <location>
        <begin position="1"/>
        <end position="20"/>
    </location>
</feature>
<dbReference type="PANTHER" id="PTHR47245">
    <property type="entry name" value="PEPTIDYLPROLYL ISOMERASE"/>
    <property type="match status" value="1"/>
</dbReference>
<dbReference type="Proteomes" id="UP000613030">
    <property type="component" value="Unassembled WGS sequence"/>
</dbReference>
<dbReference type="InterPro" id="IPR023058">
    <property type="entry name" value="PPIase_PpiC_CS"/>
</dbReference>
<evidence type="ECO:0000256" key="1">
    <source>
        <dbReference type="PROSITE-ProRule" id="PRU00278"/>
    </source>
</evidence>
<dbReference type="PROSITE" id="PS50198">
    <property type="entry name" value="PPIC_PPIASE_2"/>
    <property type="match status" value="2"/>
</dbReference>
<evidence type="ECO:0000259" key="3">
    <source>
        <dbReference type="PROSITE" id="PS50198"/>
    </source>
</evidence>
<dbReference type="InterPro" id="IPR000297">
    <property type="entry name" value="PPIase_PpiC"/>
</dbReference>
<evidence type="ECO:0000313" key="4">
    <source>
        <dbReference type="EMBL" id="MBL0742190.1"/>
    </source>
</evidence>
<name>A0ABS1KS66_9BACT</name>
<keyword evidence="1" id="KW-0697">Rotamase</keyword>
<dbReference type="RefSeq" id="WP_202010161.1">
    <property type="nucleotide sequence ID" value="NZ_JAERRB010000004.1"/>
</dbReference>
<dbReference type="GO" id="GO:0016853">
    <property type="term" value="F:isomerase activity"/>
    <property type="evidence" value="ECO:0007669"/>
    <property type="project" value="UniProtKB-KW"/>
</dbReference>
<evidence type="ECO:0000256" key="2">
    <source>
        <dbReference type="SAM" id="SignalP"/>
    </source>
</evidence>
<comment type="caution">
    <text evidence="4">The sequence shown here is derived from an EMBL/GenBank/DDBJ whole genome shotgun (WGS) entry which is preliminary data.</text>
</comment>
<dbReference type="Pfam" id="PF13616">
    <property type="entry name" value="Rotamase_3"/>
    <property type="match status" value="1"/>
</dbReference>
<feature type="chain" id="PRO_5045992931" evidence="2">
    <location>
        <begin position="21"/>
        <end position="655"/>
    </location>
</feature>
<dbReference type="Pfam" id="PF00639">
    <property type="entry name" value="Rotamase"/>
    <property type="match status" value="1"/>
</dbReference>
<keyword evidence="1 4" id="KW-0413">Isomerase</keyword>
<feature type="domain" description="PpiC" evidence="3">
    <location>
        <begin position="129"/>
        <end position="231"/>
    </location>
</feature>
<organism evidence="4 5">
    <name type="scientific">Chryseolinea lacunae</name>
    <dbReference type="NCBI Taxonomy" id="2801331"/>
    <lineage>
        <taxon>Bacteria</taxon>
        <taxon>Pseudomonadati</taxon>
        <taxon>Bacteroidota</taxon>
        <taxon>Cytophagia</taxon>
        <taxon>Cytophagales</taxon>
        <taxon>Fulvivirgaceae</taxon>
        <taxon>Chryseolinea</taxon>
    </lineage>
</organism>
<proteinExistence type="predicted"/>
<dbReference type="Gene3D" id="3.10.50.40">
    <property type="match status" value="2"/>
</dbReference>
<keyword evidence="5" id="KW-1185">Reference proteome</keyword>
<protein>
    <submittedName>
        <fullName evidence="4">Peptidylprolyl isomerase</fullName>
    </submittedName>
</protein>
<dbReference type="InterPro" id="IPR050245">
    <property type="entry name" value="PrsA_foldase"/>
</dbReference>
<dbReference type="EMBL" id="JAERRB010000004">
    <property type="protein sequence ID" value="MBL0742190.1"/>
    <property type="molecule type" value="Genomic_DNA"/>
</dbReference>
<accession>A0ABS1KS66</accession>
<gene>
    <name evidence="4" type="ORF">JI741_13255</name>
</gene>
<keyword evidence="2" id="KW-0732">Signal</keyword>
<feature type="domain" description="PpiC" evidence="3">
    <location>
        <begin position="236"/>
        <end position="338"/>
    </location>
</feature>
<dbReference type="SUPFAM" id="SSF54534">
    <property type="entry name" value="FKBP-like"/>
    <property type="match status" value="2"/>
</dbReference>